<dbReference type="InterPro" id="IPR011598">
    <property type="entry name" value="bHLH_dom"/>
</dbReference>
<sequence length="301" mass="33280">MIGGRGDGGGGGGRGGWWNLNNMMPSTQQISSSSSSSSSSSNLASDSLPSSSSHPSWYDSWSQLLLPGAVYTGDEEEYSNPKIEENREHVHYPVVSNMSWEETDDQNQKQLIFKAPMNSPIRPNSTNILDFSSINSITSDQRREPLQKSTSSETAATGTLALKKAKVSQSSSFPPQTTLKVRKEKVGDRISILHQLVSPFGKTDTASVLLETIGYIRFLHRQVEALSCPYLSTIQLQQADFHESVRGQFLQLLNEGDCPMETGRIDENKEYCSEDGRVVKKDLRSRGLCVVPVSYTMHVLR</sequence>
<dbReference type="SUPFAM" id="SSF47459">
    <property type="entry name" value="HLH, helix-loop-helix DNA-binding domain"/>
    <property type="match status" value="1"/>
</dbReference>
<evidence type="ECO:0000259" key="7">
    <source>
        <dbReference type="PROSITE" id="PS50888"/>
    </source>
</evidence>
<evidence type="ECO:0000256" key="4">
    <source>
        <dbReference type="ARBA" id="ARBA00023163"/>
    </source>
</evidence>
<gene>
    <name evidence="8" type="ORF">ZOSMA_38G00030</name>
</gene>
<dbReference type="PANTHER" id="PTHR16223:SF136">
    <property type="entry name" value="TRANSCRIPTION FACTOR BHLH133-RELATED"/>
    <property type="match status" value="1"/>
</dbReference>
<organism evidence="8 9">
    <name type="scientific">Zostera marina</name>
    <name type="common">Eelgrass</name>
    <dbReference type="NCBI Taxonomy" id="29655"/>
    <lineage>
        <taxon>Eukaryota</taxon>
        <taxon>Viridiplantae</taxon>
        <taxon>Streptophyta</taxon>
        <taxon>Embryophyta</taxon>
        <taxon>Tracheophyta</taxon>
        <taxon>Spermatophyta</taxon>
        <taxon>Magnoliopsida</taxon>
        <taxon>Liliopsida</taxon>
        <taxon>Zosteraceae</taxon>
        <taxon>Zostera</taxon>
    </lineage>
</organism>
<dbReference type="InterPro" id="IPR036638">
    <property type="entry name" value="HLH_DNA-bd_sf"/>
</dbReference>
<dbReference type="GO" id="GO:0046983">
    <property type="term" value="F:protein dimerization activity"/>
    <property type="evidence" value="ECO:0007669"/>
    <property type="project" value="InterPro"/>
</dbReference>
<dbReference type="PROSITE" id="PS50888">
    <property type="entry name" value="BHLH"/>
    <property type="match status" value="1"/>
</dbReference>
<evidence type="ECO:0000256" key="5">
    <source>
        <dbReference type="ARBA" id="ARBA00023242"/>
    </source>
</evidence>
<evidence type="ECO:0000256" key="1">
    <source>
        <dbReference type="ARBA" id="ARBA00004123"/>
    </source>
</evidence>
<feature type="compositionally biased region" description="Gly residues" evidence="6">
    <location>
        <begin position="1"/>
        <end position="16"/>
    </location>
</feature>
<comment type="similarity">
    <text evidence="2">Belongs to the bHLH protein family.</text>
</comment>
<name>A0A0K9P4C7_ZOSMR</name>
<keyword evidence="5" id="KW-0539">Nucleus</keyword>
<protein>
    <recommendedName>
        <fullName evidence="7">BHLH domain-containing protein</fullName>
    </recommendedName>
</protein>
<dbReference type="GO" id="GO:0006357">
    <property type="term" value="P:regulation of transcription by RNA polymerase II"/>
    <property type="evidence" value="ECO:0000318"/>
    <property type="project" value="GO_Central"/>
</dbReference>
<dbReference type="GO" id="GO:0005634">
    <property type="term" value="C:nucleus"/>
    <property type="evidence" value="ECO:0000318"/>
    <property type="project" value="GO_Central"/>
</dbReference>
<dbReference type="Proteomes" id="UP000036987">
    <property type="component" value="Unassembled WGS sequence"/>
</dbReference>
<evidence type="ECO:0000313" key="9">
    <source>
        <dbReference type="Proteomes" id="UP000036987"/>
    </source>
</evidence>
<feature type="compositionally biased region" description="Polar residues" evidence="6">
    <location>
        <begin position="19"/>
        <end position="30"/>
    </location>
</feature>
<accession>A0A0K9P4C7</accession>
<reference evidence="9" key="1">
    <citation type="journal article" date="2016" name="Nature">
        <title>The genome of the seagrass Zostera marina reveals angiosperm adaptation to the sea.</title>
        <authorList>
            <person name="Olsen J.L."/>
            <person name="Rouze P."/>
            <person name="Verhelst B."/>
            <person name="Lin Y.-C."/>
            <person name="Bayer T."/>
            <person name="Collen J."/>
            <person name="Dattolo E."/>
            <person name="De Paoli E."/>
            <person name="Dittami S."/>
            <person name="Maumus F."/>
            <person name="Michel G."/>
            <person name="Kersting A."/>
            <person name="Lauritano C."/>
            <person name="Lohaus R."/>
            <person name="Toepel M."/>
            <person name="Tonon T."/>
            <person name="Vanneste K."/>
            <person name="Amirebrahimi M."/>
            <person name="Brakel J."/>
            <person name="Bostroem C."/>
            <person name="Chovatia M."/>
            <person name="Grimwood J."/>
            <person name="Jenkins J.W."/>
            <person name="Jueterbock A."/>
            <person name="Mraz A."/>
            <person name="Stam W.T."/>
            <person name="Tice H."/>
            <person name="Bornberg-Bauer E."/>
            <person name="Green P.J."/>
            <person name="Pearson G.A."/>
            <person name="Procaccini G."/>
            <person name="Duarte C.M."/>
            <person name="Schmutz J."/>
            <person name="Reusch T.B.H."/>
            <person name="Van de Peer Y."/>
        </authorList>
    </citation>
    <scope>NUCLEOTIDE SEQUENCE [LARGE SCALE GENOMIC DNA]</scope>
    <source>
        <strain evidence="9">cv. Finnish</strain>
    </source>
</reference>
<feature type="region of interest" description="Disordered" evidence="6">
    <location>
        <begin position="1"/>
        <end position="52"/>
    </location>
</feature>
<dbReference type="Gene3D" id="4.10.280.10">
    <property type="entry name" value="Helix-loop-helix DNA-binding domain"/>
    <property type="match status" value="1"/>
</dbReference>
<dbReference type="GO" id="GO:0000978">
    <property type="term" value="F:RNA polymerase II cis-regulatory region sequence-specific DNA binding"/>
    <property type="evidence" value="ECO:0000318"/>
    <property type="project" value="GO_Central"/>
</dbReference>
<comment type="caution">
    <text evidence="8">The sequence shown here is derived from an EMBL/GenBank/DDBJ whole genome shotgun (WGS) entry which is preliminary data.</text>
</comment>
<evidence type="ECO:0000313" key="8">
    <source>
        <dbReference type="EMBL" id="KMZ63896.1"/>
    </source>
</evidence>
<dbReference type="InterPro" id="IPR045843">
    <property type="entry name" value="IND-like"/>
</dbReference>
<feature type="domain" description="BHLH" evidence="7">
    <location>
        <begin position="170"/>
        <end position="219"/>
    </location>
</feature>
<dbReference type="GO" id="GO:0000981">
    <property type="term" value="F:DNA-binding transcription factor activity, RNA polymerase II-specific"/>
    <property type="evidence" value="ECO:0000318"/>
    <property type="project" value="GO_Central"/>
</dbReference>
<proteinExistence type="inferred from homology"/>
<evidence type="ECO:0000256" key="2">
    <source>
        <dbReference type="ARBA" id="ARBA00005510"/>
    </source>
</evidence>
<dbReference type="AlphaFoldDB" id="A0A0K9P4C7"/>
<keyword evidence="4" id="KW-0804">Transcription</keyword>
<keyword evidence="9" id="KW-1185">Reference proteome</keyword>
<dbReference type="EMBL" id="LFYR01001193">
    <property type="protein sequence ID" value="KMZ63896.1"/>
    <property type="molecule type" value="Genomic_DNA"/>
</dbReference>
<keyword evidence="3" id="KW-0805">Transcription regulation</keyword>
<evidence type="ECO:0000256" key="6">
    <source>
        <dbReference type="SAM" id="MobiDB-lite"/>
    </source>
</evidence>
<feature type="compositionally biased region" description="Low complexity" evidence="6">
    <location>
        <begin position="31"/>
        <end position="52"/>
    </location>
</feature>
<comment type="subcellular location">
    <subcellularLocation>
        <location evidence="1">Nucleus</location>
    </subcellularLocation>
</comment>
<dbReference type="CDD" id="cd11393">
    <property type="entry name" value="bHLH_AtbHLH_like"/>
    <property type="match status" value="1"/>
</dbReference>
<dbReference type="PANTHER" id="PTHR16223">
    <property type="entry name" value="TRANSCRIPTION FACTOR BHLH83-RELATED"/>
    <property type="match status" value="1"/>
</dbReference>
<dbReference type="InterPro" id="IPR045239">
    <property type="entry name" value="bHLH95_bHLH"/>
</dbReference>
<evidence type="ECO:0000256" key="3">
    <source>
        <dbReference type="ARBA" id="ARBA00023015"/>
    </source>
</evidence>